<dbReference type="GO" id="GO:0044209">
    <property type="term" value="P:AMP salvage"/>
    <property type="evidence" value="ECO:0007669"/>
    <property type="project" value="TreeGrafter"/>
</dbReference>
<dbReference type="GO" id="GO:0005737">
    <property type="term" value="C:cytoplasm"/>
    <property type="evidence" value="ECO:0007669"/>
    <property type="project" value="UniProtKB-SubCell"/>
</dbReference>
<dbReference type="GO" id="GO:0006166">
    <property type="term" value="P:purine ribonucleoside salvage"/>
    <property type="evidence" value="ECO:0007669"/>
    <property type="project" value="UniProtKB-KW"/>
</dbReference>
<keyword evidence="8" id="KW-0963">Cytoplasm</keyword>
<name>A0A9P4M3X3_9PEZI</name>
<dbReference type="NCBIfam" id="NF002636">
    <property type="entry name" value="PRK02304.1-5"/>
    <property type="match status" value="1"/>
</dbReference>
<dbReference type="AlphaFoldDB" id="A0A9P4M3X3"/>
<evidence type="ECO:0000256" key="7">
    <source>
        <dbReference type="ARBA" id="ARBA00011893"/>
    </source>
</evidence>
<dbReference type="SUPFAM" id="SSF53271">
    <property type="entry name" value="PRTase-like"/>
    <property type="match status" value="1"/>
</dbReference>
<dbReference type="GO" id="GO:0002055">
    <property type="term" value="F:adenine binding"/>
    <property type="evidence" value="ECO:0007669"/>
    <property type="project" value="TreeGrafter"/>
</dbReference>
<dbReference type="FunFam" id="3.40.50.2020:FF:000004">
    <property type="entry name" value="Adenine phosphoribosyltransferase"/>
    <property type="match status" value="1"/>
</dbReference>
<dbReference type="PANTHER" id="PTHR32315:SF3">
    <property type="entry name" value="ADENINE PHOSPHORIBOSYLTRANSFERASE"/>
    <property type="match status" value="1"/>
</dbReference>
<reference evidence="14" key="1">
    <citation type="journal article" date="2020" name="Stud. Mycol.">
        <title>101 Dothideomycetes genomes: a test case for predicting lifestyles and emergence of pathogens.</title>
        <authorList>
            <person name="Haridas S."/>
            <person name="Albert R."/>
            <person name="Binder M."/>
            <person name="Bloem J."/>
            <person name="Labutti K."/>
            <person name="Salamov A."/>
            <person name="Andreopoulos B."/>
            <person name="Baker S."/>
            <person name="Barry K."/>
            <person name="Bills G."/>
            <person name="Bluhm B."/>
            <person name="Cannon C."/>
            <person name="Castanera R."/>
            <person name="Culley D."/>
            <person name="Daum C."/>
            <person name="Ezra D."/>
            <person name="Gonzalez J."/>
            <person name="Henrissat B."/>
            <person name="Kuo A."/>
            <person name="Liang C."/>
            <person name="Lipzen A."/>
            <person name="Lutzoni F."/>
            <person name="Magnuson J."/>
            <person name="Mondo S."/>
            <person name="Nolan M."/>
            <person name="Ohm R."/>
            <person name="Pangilinan J."/>
            <person name="Park H.-J."/>
            <person name="Ramirez L."/>
            <person name="Alfaro M."/>
            <person name="Sun H."/>
            <person name="Tritt A."/>
            <person name="Yoshinaga Y."/>
            <person name="Zwiers L.-H."/>
            <person name="Turgeon B."/>
            <person name="Goodwin S."/>
            <person name="Spatafora J."/>
            <person name="Crous P."/>
            <person name="Grigoriev I."/>
        </authorList>
    </citation>
    <scope>NUCLEOTIDE SEQUENCE</scope>
    <source>
        <strain evidence="14">CBS 133067</strain>
    </source>
</reference>
<comment type="function">
    <text evidence="2">Catalyzes a salvage reaction resulting in the formation of AMP, that is energically less costly than de novo synthesis.</text>
</comment>
<evidence type="ECO:0000256" key="12">
    <source>
        <dbReference type="SAM" id="MobiDB-lite"/>
    </source>
</evidence>
<evidence type="ECO:0000256" key="5">
    <source>
        <dbReference type="ARBA" id="ARBA00008391"/>
    </source>
</evidence>
<evidence type="ECO:0000256" key="11">
    <source>
        <dbReference type="ARBA" id="ARBA00022726"/>
    </source>
</evidence>
<dbReference type="InterPro" id="IPR029057">
    <property type="entry name" value="PRTase-like"/>
</dbReference>
<keyword evidence="10" id="KW-0808">Transferase</keyword>
<comment type="subcellular location">
    <subcellularLocation>
        <location evidence="3">Cytoplasm</location>
    </subcellularLocation>
</comment>
<evidence type="ECO:0000259" key="13">
    <source>
        <dbReference type="Pfam" id="PF00156"/>
    </source>
</evidence>
<comment type="caution">
    <text evidence="14">The sequence shown here is derived from an EMBL/GenBank/DDBJ whole genome shotgun (WGS) entry which is preliminary data.</text>
</comment>
<protein>
    <recommendedName>
        <fullName evidence="7">adenine phosphoribosyltransferase</fullName>
        <ecNumber evidence="7">2.4.2.7</ecNumber>
    </recommendedName>
</protein>
<feature type="region of interest" description="Disordered" evidence="12">
    <location>
        <begin position="1"/>
        <end position="55"/>
    </location>
</feature>
<organism evidence="14 15">
    <name type="scientific">Rhizodiscina lignyota</name>
    <dbReference type="NCBI Taxonomy" id="1504668"/>
    <lineage>
        <taxon>Eukaryota</taxon>
        <taxon>Fungi</taxon>
        <taxon>Dikarya</taxon>
        <taxon>Ascomycota</taxon>
        <taxon>Pezizomycotina</taxon>
        <taxon>Dothideomycetes</taxon>
        <taxon>Pleosporomycetidae</taxon>
        <taxon>Aulographales</taxon>
        <taxon>Rhizodiscinaceae</taxon>
        <taxon>Rhizodiscina</taxon>
    </lineage>
</organism>
<dbReference type="GO" id="GO:0006168">
    <property type="term" value="P:adenine salvage"/>
    <property type="evidence" value="ECO:0007669"/>
    <property type="project" value="InterPro"/>
</dbReference>
<comment type="catalytic activity">
    <reaction evidence="1">
        <text>AMP + diphosphate = 5-phospho-alpha-D-ribose 1-diphosphate + adenine</text>
        <dbReference type="Rhea" id="RHEA:16609"/>
        <dbReference type="ChEBI" id="CHEBI:16708"/>
        <dbReference type="ChEBI" id="CHEBI:33019"/>
        <dbReference type="ChEBI" id="CHEBI:58017"/>
        <dbReference type="ChEBI" id="CHEBI:456215"/>
        <dbReference type="EC" id="2.4.2.7"/>
    </reaction>
</comment>
<gene>
    <name evidence="14" type="ORF">NA57DRAFT_47801</name>
</gene>
<dbReference type="Gene3D" id="3.40.50.2020">
    <property type="match status" value="1"/>
</dbReference>
<evidence type="ECO:0000256" key="4">
    <source>
        <dbReference type="ARBA" id="ARBA00004659"/>
    </source>
</evidence>
<evidence type="ECO:0000313" key="14">
    <source>
        <dbReference type="EMBL" id="KAF2093717.1"/>
    </source>
</evidence>
<dbReference type="PANTHER" id="PTHR32315">
    <property type="entry name" value="ADENINE PHOSPHORIBOSYLTRANSFERASE"/>
    <property type="match status" value="1"/>
</dbReference>
<feature type="compositionally biased region" description="Polar residues" evidence="12">
    <location>
        <begin position="1"/>
        <end position="30"/>
    </location>
</feature>
<evidence type="ECO:0000256" key="10">
    <source>
        <dbReference type="ARBA" id="ARBA00022679"/>
    </source>
</evidence>
<dbReference type="Proteomes" id="UP000799772">
    <property type="component" value="Unassembled WGS sequence"/>
</dbReference>
<dbReference type="EMBL" id="ML978137">
    <property type="protein sequence ID" value="KAF2093717.1"/>
    <property type="molecule type" value="Genomic_DNA"/>
</dbReference>
<dbReference type="InterPro" id="IPR050054">
    <property type="entry name" value="UPRTase/APRTase"/>
</dbReference>
<proteinExistence type="inferred from homology"/>
<keyword evidence="11" id="KW-0660">Purine salvage</keyword>
<dbReference type="InterPro" id="IPR000836">
    <property type="entry name" value="PRTase_dom"/>
</dbReference>
<comment type="pathway">
    <text evidence="4">Purine metabolism; AMP biosynthesis via salvage pathway; AMP from adenine: step 1/1.</text>
</comment>
<dbReference type="Pfam" id="PF00156">
    <property type="entry name" value="Pribosyltran"/>
    <property type="match status" value="1"/>
</dbReference>
<evidence type="ECO:0000256" key="2">
    <source>
        <dbReference type="ARBA" id="ARBA00003968"/>
    </source>
</evidence>
<evidence type="ECO:0000256" key="6">
    <source>
        <dbReference type="ARBA" id="ARBA00011738"/>
    </source>
</evidence>
<keyword evidence="15" id="KW-1185">Reference proteome</keyword>
<dbReference type="HAMAP" id="MF_00004">
    <property type="entry name" value="Aden_phosphoribosyltr"/>
    <property type="match status" value="1"/>
</dbReference>
<dbReference type="NCBIfam" id="TIGR01090">
    <property type="entry name" value="apt"/>
    <property type="match status" value="1"/>
</dbReference>
<sequence length="239" mass="25089">MSGTPVESSTLHADSTAHSTLPPTKPSTSGHAPAGKPDPTTNVQDGAKGGLSASAASGSSELASLKVGLRSAVRQFPDFPSPGILFEDIMPIFADPKLHESLIRALELHVRQTYERIPDVIVGLDARGFLFGPSLALRVGASFVPVRKKGKLPGPCQTESYEKEYGQDFFQMQSDGVKPGQTVLVVDDLIATGGSAAAAGGLVKKLGGTLLGYIFILELDFLKGRAKLDAPVYTLLSSQ</sequence>
<comment type="subunit">
    <text evidence="6">Homodimer.</text>
</comment>
<evidence type="ECO:0000256" key="9">
    <source>
        <dbReference type="ARBA" id="ARBA00022676"/>
    </source>
</evidence>
<evidence type="ECO:0000256" key="8">
    <source>
        <dbReference type="ARBA" id="ARBA00022490"/>
    </source>
</evidence>
<dbReference type="GO" id="GO:0003999">
    <property type="term" value="F:adenine phosphoribosyltransferase activity"/>
    <property type="evidence" value="ECO:0007669"/>
    <property type="project" value="UniProtKB-EC"/>
</dbReference>
<evidence type="ECO:0000313" key="15">
    <source>
        <dbReference type="Proteomes" id="UP000799772"/>
    </source>
</evidence>
<comment type="similarity">
    <text evidence="5">Belongs to the purine/pyrimidine phosphoribosyltransferase family.</text>
</comment>
<dbReference type="OrthoDB" id="363185at2759"/>
<dbReference type="EC" id="2.4.2.7" evidence="7"/>
<dbReference type="CDD" id="cd06223">
    <property type="entry name" value="PRTases_typeI"/>
    <property type="match status" value="1"/>
</dbReference>
<keyword evidence="9 14" id="KW-0328">Glycosyltransferase</keyword>
<dbReference type="InterPro" id="IPR005764">
    <property type="entry name" value="Ade_phspho_trans"/>
</dbReference>
<feature type="domain" description="Phosphoribosyltransferase" evidence="13">
    <location>
        <begin position="101"/>
        <end position="233"/>
    </location>
</feature>
<dbReference type="GO" id="GO:0016208">
    <property type="term" value="F:AMP binding"/>
    <property type="evidence" value="ECO:0007669"/>
    <property type="project" value="TreeGrafter"/>
</dbReference>
<evidence type="ECO:0000256" key="3">
    <source>
        <dbReference type="ARBA" id="ARBA00004496"/>
    </source>
</evidence>
<accession>A0A9P4M3X3</accession>
<evidence type="ECO:0000256" key="1">
    <source>
        <dbReference type="ARBA" id="ARBA00000868"/>
    </source>
</evidence>